<reference evidence="2" key="1">
    <citation type="journal article" date="2023" name="Insect Mol. Biol.">
        <title>Genome sequencing provides insights into the evolution of gene families encoding plant cell wall-degrading enzymes in longhorned beetles.</title>
        <authorList>
            <person name="Shin N.R."/>
            <person name="Okamura Y."/>
            <person name="Kirsch R."/>
            <person name="Pauchet Y."/>
        </authorList>
    </citation>
    <scope>NUCLEOTIDE SEQUENCE</scope>
    <source>
        <strain evidence="2">RBIC_L_NR</strain>
    </source>
</reference>
<evidence type="ECO:0000256" key="1">
    <source>
        <dbReference type="SAM" id="MobiDB-lite"/>
    </source>
</evidence>
<sequence>MAGPTSPSYLTPTAVDWEDTSTGQLSEGEWRKEISELVGLKRQNRRESNILAEKIRGFYKDYYNNEGSVVFQENMINRR</sequence>
<dbReference type="Proteomes" id="UP001162156">
    <property type="component" value="Unassembled WGS sequence"/>
</dbReference>
<name>A0AAV8Y3E6_9CUCU</name>
<dbReference type="EMBL" id="JANEYF010002509">
    <property type="protein sequence ID" value="KAJ8945476.1"/>
    <property type="molecule type" value="Genomic_DNA"/>
</dbReference>
<keyword evidence="3" id="KW-1185">Reference proteome</keyword>
<proteinExistence type="predicted"/>
<feature type="region of interest" description="Disordered" evidence="1">
    <location>
        <begin position="1"/>
        <end position="28"/>
    </location>
</feature>
<evidence type="ECO:0000313" key="3">
    <source>
        <dbReference type="Proteomes" id="UP001162156"/>
    </source>
</evidence>
<gene>
    <name evidence="2" type="ORF">NQ314_009228</name>
</gene>
<feature type="compositionally biased region" description="Polar residues" evidence="1">
    <location>
        <begin position="1"/>
        <end position="11"/>
    </location>
</feature>
<protein>
    <submittedName>
        <fullName evidence="2">Uncharacterized protein</fullName>
    </submittedName>
</protein>
<comment type="caution">
    <text evidence="2">The sequence shown here is derived from an EMBL/GenBank/DDBJ whole genome shotgun (WGS) entry which is preliminary data.</text>
</comment>
<dbReference type="AlphaFoldDB" id="A0AAV8Y3E6"/>
<accession>A0AAV8Y3E6</accession>
<evidence type="ECO:0000313" key="2">
    <source>
        <dbReference type="EMBL" id="KAJ8945476.1"/>
    </source>
</evidence>
<organism evidence="2 3">
    <name type="scientific">Rhamnusium bicolor</name>
    <dbReference type="NCBI Taxonomy" id="1586634"/>
    <lineage>
        <taxon>Eukaryota</taxon>
        <taxon>Metazoa</taxon>
        <taxon>Ecdysozoa</taxon>
        <taxon>Arthropoda</taxon>
        <taxon>Hexapoda</taxon>
        <taxon>Insecta</taxon>
        <taxon>Pterygota</taxon>
        <taxon>Neoptera</taxon>
        <taxon>Endopterygota</taxon>
        <taxon>Coleoptera</taxon>
        <taxon>Polyphaga</taxon>
        <taxon>Cucujiformia</taxon>
        <taxon>Chrysomeloidea</taxon>
        <taxon>Cerambycidae</taxon>
        <taxon>Lepturinae</taxon>
        <taxon>Rhagiini</taxon>
        <taxon>Rhamnusium</taxon>
    </lineage>
</organism>